<proteinExistence type="predicted"/>
<feature type="compositionally biased region" description="Basic and acidic residues" evidence="1">
    <location>
        <begin position="236"/>
        <end position="249"/>
    </location>
</feature>
<name>A0A024FTS1_9STRA</name>
<evidence type="ECO:0000313" key="3">
    <source>
        <dbReference type="Proteomes" id="UP000053237"/>
    </source>
</evidence>
<evidence type="ECO:0000256" key="1">
    <source>
        <dbReference type="SAM" id="MobiDB-lite"/>
    </source>
</evidence>
<reference evidence="2 3" key="1">
    <citation type="submission" date="2012-05" db="EMBL/GenBank/DDBJ databases">
        <title>Recombination and specialization in a pathogen metapopulation.</title>
        <authorList>
            <person name="Gardiner A."/>
            <person name="Kemen E."/>
            <person name="Schultz-Larsen T."/>
            <person name="MacLean D."/>
            <person name="Van Oosterhout C."/>
            <person name="Jones J.D.G."/>
        </authorList>
    </citation>
    <scope>NUCLEOTIDE SEQUENCE [LARGE SCALE GENOMIC DNA]</scope>
    <source>
        <strain evidence="2 3">Ac Nc2</strain>
    </source>
</reference>
<comment type="caution">
    <text evidence="2">The sequence shown here is derived from an EMBL/GenBank/DDBJ whole genome shotgun (WGS) entry which is preliminary data.</text>
</comment>
<dbReference type="Proteomes" id="UP000053237">
    <property type="component" value="Unassembled WGS sequence"/>
</dbReference>
<sequence length="285" mass="31764">MNHIAVQCMGIIAILMINSSRQMNRQGKQSSNSKIEQRSKAIDRLKAASAKFTYIIENELWDQAGNVAESTSNLNIVDPMHLPKWRASCDKEKKWFEATGSLQDVTSADLNKHADIFEKLLNSDQLTETSTSSSTPTNLRKGKEVTEAVDAALGTLQLNQMMEQQKFYKLKEGLASECKAIIADIKQLIANYEKGDSVLHGKTKGAAHESLSATSTSTRNENISSSSKNKGKKLREKPTIKINEDKFQDKLSTPSTRLDGPTATASNKNINSHKKKERKKTNWRH</sequence>
<feature type="region of interest" description="Disordered" evidence="1">
    <location>
        <begin position="203"/>
        <end position="285"/>
    </location>
</feature>
<feature type="compositionally biased region" description="Basic residues" evidence="1">
    <location>
        <begin position="271"/>
        <end position="285"/>
    </location>
</feature>
<organism evidence="2 3">
    <name type="scientific">Albugo candida</name>
    <dbReference type="NCBI Taxonomy" id="65357"/>
    <lineage>
        <taxon>Eukaryota</taxon>
        <taxon>Sar</taxon>
        <taxon>Stramenopiles</taxon>
        <taxon>Oomycota</taxon>
        <taxon>Peronosporomycetes</taxon>
        <taxon>Albuginales</taxon>
        <taxon>Albuginaceae</taxon>
        <taxon>Albugo</taxon>
    </lineage>
</organism>
<keyword evidence="3" id="KW-1185">Reference proteome</keyword>
<dbReference type="InParanoid" id="A0A024FTS1"/>
<protein>
    <submittedName>
        <fullName evidence="2">Uncharacterized protein</fullName>
    </submittedName>
</protein>
<feature type="compositionally biased region" description="Polar residues" evidence="1">
    <location>
        <begin position="211"/>
        <end position="223"/>
    </location>
</feature>
<evidence type="ECO:0000313" key="2">
    <source>
        <dbReference type="EMBL" id="CCI10495.1"/>
    </source>
</evidence>
<accession>A0A024FTS1</accession>
<dbReference type="EMBL" id="CAIX01000265">
    <property type="protein sequence ID" value="CCI10495.1"/>
    <property type="molecule type" value="Genomic_DNA"/>
</dbReference>
<gene>
    <name evidence="2" type="ORF">BN9_102380</name>
</gene>
<dbReference type="AlphaFoldDB" id="A0A024FTS1"/>